<proteinExistence type="predicted"/>
<dbReference type="InterPro" id="IPR027417">
    <property type="entry name" value="P-loop_NTPase"/>
</dbReference>
<evidence type="ECO:0000313" key="3">
    <source>
        <dbReference type="Proteomes" id="UP000027395"/>
    </source>
</evidence>
<dbReference type="Proteomes" id="UP000027395">
    <property type="component" value="Chromosome"/>
</dbReference>
<dbReference type="GeneID" id="77289241"/>
<dbReference type="CDD" id="cd02042">
    <property type="entry name" value="ParAB_family"/>
    <property type="match status" value="1"/>
</dbReference>
<dbReference type="Pfam" id="PF01656">
    <property type="entry name" value="CbiA"/>
    <property type="match status" value="1"/>
</dbReference>
<dbReference type="PANTHER" id="PTHR13696">
    <property type="entry name" value="P-LOOP CONTAINING NUCLEOSIDE TRIPHOSPHATE HYDROLASE"/>
    <property type="match status" value="1"/>
</dbReference>
<feature type="domain" description="CobQ/CobB/MinD/ParA nucleotide binding" evidence="1">
    <location>
        <begin position="5"/>
        <end position="182"/>
    </location>
</feature>
<dbReference type="AlphaFoldDB" id="A0A073CHM0"/>
<dbReference type="SUPFAM" id="SSF52540">
    <property type="entry name" value="P-loop containing nucleoside triphosphate hydrolases"/>
    <property type="match status" value="1"/>
</dbReference>
<keyword evidence="3" id="KW-1185">Reference proteome</keyword>
<dbReference type="InterPro" id="IPR050678">
    <property type="entry name" value="DNA_Partitioning_ATPase"/>
</dbReference>
<reference evidence="2 3" key="1">
    <citation type="journal article" date="2014" name="Appl. Environ. Microbiol.">
        <title>Elucidation of insertion elements encoded on plasmids and in vitro construction of shuttle vectors from the toxic cyanobacterium Planktothrix.</title>
        <authorList>
            <person name="Christiansen G."/>
            <person name="Goesmann A."/>
            <person name="Kurmayer R."/>
        </authorList>
    </citation>
    <scope>NUCLEOTIDE SEQUENCE [LARGE SCALE GENOMIC DNA]</scope>
    <source>
        <strain evidence="2 3">NIVA-CYA 126/8</strain>
    </source>
</reference>
<dbReference type="EMBL" id="CM002803">
    <property type="protein sequence ID" value="KEI67203.1"/>
    <property type="molecule type" value="Genomic_DNA"/>
</dbReference>
<dbReference type="eggNOG" id="COG1192">
    <property type="taxonomic scope" value="Bacteria"/>
</dbReference>
<dbReference type="PIRSF" id="PIRSF009320">
    <property type="entry name" value="Nuc_binding_HP_1000"/>
    <property type="match status" value="1"/>
</dbReference>
<protein>
    <submittedName>
        <fullName evidence="2">Cobyrinic acid ac-diamide synthase</fullName>
    </submittedName>
</protein>
<sequence>MAKILAIANGKGGVGKTTTAINLAAILANNFSTLLVDTDPQGSACWWAEQGNGGEMPFEHSSETDPSLLSRLKQVKDYELVVVDTPPALKSDALLAVVQVADYLVLPTQAAPMDLVALIETVRSAITPSKVPHRVLMTKVDPRSLGDAFDAQKSLQEAGIPVFKNIIRAYKAHERCPLEGVPIIQAKSHNSREAASDYRRVAVELLRSLTENKII</sequence>
<accession>A0A073CHM0</accession>
<dbReference type="HOGENOM" id="CLU_037612_5_6_3"/>
<evidence type="ECO:0000313" key="2">
    <source>
        <dbReference type="EMBL" id="KEI67203.1"/>
    </source>
</evidence>
<dbReference type="PANTHER" id="PTHR13696:SF52">
    <property type="entry name" value="PARA FAMILY PROTEIN CT_582"/>
    <property type="match status" value="1"/>
</dbReference>
<name>A0A073CHM0_PLAA1</name>
<dbReference type="STRING" id="388467.A19Y_2268"/>
<dbReference type="InterPro" id="IPR002586">
    <property type="entry name" value="CobQ/CobB/MinD/ParA_Nub-bd_dom"/>
</dbReference>
<organism evidence="2 3">
    <name type="scientific">Planktothrix agardhii (strain NIVA-CYA 126/8)</name>
    <dbReference type="NCBI Taxonomy" id="388467"/>
    <lineage>
        <taxon>Bacteria</taxon>
        <taxon>Bacillati</taxon>
        <taxon>Cyanobacteriota</taxon>
        <taxon>Cyanophyceae</taxon>
        <taxon>Oscillatoriophycideae</taxon>
        <taxon>Oscillatoriales</taxon>
        <taxon>Microcoleaceae</taxon>
        <taxon>Planktothrix</taxon>
    </lineage>
</organism>
<dbReference type="RefSeq" id="WP_042154235.1">
    <property type="nucleotide sequence ID" value="NZ_CM002803.1"/>
</dbReference>
<dbReference type="PATRIC" id="fig|388467.6.peg.2212"/>
<dbReference type="Gene3D" id="3.40.50.300">
    <property type="entry name" value="P-loop containing nucleotide triphosphate hydrolases"/>
    <property type="match status" value="1"/>
</dbReference>
<evidence type="ECO:0000259" key="1">
    <source>
        <dbReference type="Pfam" id="PF01656"/>
    </source>
</evidence>
<gene>
    <name evidence="2" type="ORF">A19Y_2268</name>
</gene>